<protein>
    <recommendedName>
        <fullName evidence="3">Co-chaperone DjlA N-terminal domain-containing protein</fullName>
    </recommendedName>
</protein>
<dbReference type="EMBL" id="JABRWQ010000007">
    <property type="protein sequence ID" value="NRD24625.1"/>
    <property type="molecule type" value="Genomic_DNA"/>
</dbReference>
<sequence>MKVSKHIALQFCQNLGKLFYAFAAVDKSVNDEEISTVKRLVEKYWLQQDLIVSCSQNDAKNAIIDTFNWLCKDMEYDAQTCYNSFINFKKQNNFIFTEDIKKLIIKTVGKISSSFSGQNKSELILLAKLNIELKKLNT</sequence>
<gene>
    <name evidence="1" type="ORF">HNV10_15330</name>
</gene>
<evidence type="ECO:0008006" key="3">
    <source>
        <dbReference type="Google" id="ProtNLM"/>
    </source>
</evidence>
<reference evidence="1 2" key="1">
    <citation type="journal article" date="2015" name="Int. J. Syst. Evol. Microbiol.">
        <title>Winogradskyella litoriviva sp. nov., isolated from coastal seawater.</title>
        <authorList>
            <person name="Nedashkovskaya O.I."/>
            <person name="Kukhlevskiy A.D."/>
            <person name="Zhukova N.V."/>
            <person name="Kim S.J."/>
            <person name="Rhee S.K."/>
            <person name="Mikhailov V.V."/>
        </authorList>
    </citation>
    <scope>NUCLEOTIDE SEQUENCE [LARGE SCALE GENOMIC DNA]</scope>
    <source>
        <strain evidence="1 2">KMM6491</strain>
    </source>
</reference>
<dbReference type="RefSeq" id="WP_173302275.1">
    <property type="nucleotide sequence ID" value="NZ_JABRWQ010000007.1"/>
</dbReference>
<keyword evidence="2" id="KW-1185">Reference proteome</keyword>
<comment type="caution">
    <text evidence="1">The sequence shown here is derived from an EMBL/GenBank/DDBJ whole genome shotgun (WGS) entry which is preliminary data.</text>
</comment>
<accession>A0ABX2E8S4</accession>
<organism evidence="1 2">
    <name type="scientific">Winogradskyella litoriviva</name>
    <dbReference type="NCBI Taxonomy" id="1220182"/>
    <lineage>
        <taxon>Bacteria</taxon>
        <taxon>Pseudomonadati</taxon>
        <taxon>Bacteroidota</taxon>
        <taxon>Flavobacteriia</taxon>
        <taxon>Flavobacteriales</taxon>
        <taxon>Flavobacteriaceae</taxon>
        <taxon>Winogradskyella</taxon>
    </lineage>
</organism>
<name>A0ABX2E8S4_9FLAO</name>
<evidence type="ECO:0000313" key="2">
    <source>
        <dbReference type="Proteomes" id="UP000805085"/>
    </source>
</evidence>
<evidence type="ECO:0000313" key="1">
    <source>
        <dbReference type="EMBL" id="NRD24625.1"/>
    </source>
</evidence>
<dbReference type="Proteomes" id="UP000805085">
    <property type="component" value="Unassembled WGS sequence"/>
</dbReference>
<proteinExistence type="predicted"/>